<sequence>FPDVSLQRPNSKGAALYGLHYLLSDMGYMDFCRALAECESPRVYVCPGREDLEIERPESHPVVKRQQPDYADDKPQDSYAYMIYRALECSPEGKLTLSEIYKWVETVYPFYRTADPVWKNSIRHNLSLNAVFKKIPRPETSKGKGGYWAIDYESQKNGKTLKRKR</sequence>
<feature type="domain" description="Fork-head" evidence="7">
    <location>
        <begin position="74"/>
        <end position="165"/>
    </location>
</feature>
<dbReference type="FunFam" id="1.10.10.10:FF:000135">
    <property type="entry name" value="forkhead box protein G1"/>
    <property type="match status" value="1"/>
</dbReference>
<dbReference type="PRINTS" id="PR00053">
    <property type="entry name" value="FORKHEAD"/>
</dbReference>
<feature type="non-terminal residue" evidence="8">
    <location>
        <position position="1"/>
    </location>
</feature>
<comment type="subcellular location">
    <subcellularLocation>
        <location evidence="1 6">Nucleus</location>
    </subcellularLocation>
</comment>
<dbReference type="PROSITE" id="PS00658">
    <property type="entry name" value="FORK_HEAD_2"/>
    <property type="match status" value="1"/>
</dbReference>
<keyword evidence="3 6" id="KW-0238">DNA-binding</keyword>
<protein>
    <recommendedName>
        <fullName evidence="7">Fork-head domain-containing protein</fullName>
    </recommendedName>
</protein>
<evidence type="ECO:0000313" key="8">
    <source>
        <dbReference type="EMBL" id="JAT03468.1"/>
    </source>
</evidence>
<keyword evidence="2" id="KW-0805">Transcription regulation</keyword>
<dbReference type="InterPro" id="IPR001766">
    <property type="entry name" value="Fork_head_dom"/>
</dbReference>
<dbReference type="GO" id="GO:0000981">
    <property type="term" value="F:DNA-binding transcription factor activity, RNA polymerase II-specific"/>
    <property type="evidence" value="ECO:0007669"/>
    <property type="project" value="TreeGrafter"/>
</dbReference>
<dbReference type="Pfam" id="PF00250">
    <property type="entry name" value="Forkhead"/>
    <property type="match status" value="1"/>
</dbReference>
<proteinExistence type="predicted"/>
<dbReference type="InterPro" id="IPR036388">
    <property type="entry name" value="WH-like_DNA-bd_sf"/>
</dbReference>
<dbReference type="Gene3D" id="1.10.10.10">
    <property type="entry name" value="Winged helix-like DNA-binding domain superfamily/Winged helix DNA-binding domain"/>
    <property type="match status" value="1"/>
</dbReference>
<dbReference type="PANTHER" id="PTHR45881">
    <property type="entry name" value="CHECKPOINT SUPPRESSOR 1-LIKE, ISOFORM A-RELATED"/>
    <property type="match status" value="1"/>
</dbReference>
<evidence type="ECO:0000256" key="2">
    <source>
        <dbReference type="ARBA" id="ARBA00023015"/>
    </source>
</evidence>
<feature type="DNA-binding region" description="Fork-head" evidence="6">
    <location>
        <begin position="74"/>
        <end position="165"/>
    </location>
</feature>
<gene>
    <name evidence="8" type="ORF">g.2260</name>
</gene>
<dbReference type="InterPro" id="IPR036390">
    <property type="entry name" value="WH_DNA-bd_sf"/>
</dbReference>
<evidence type="ECO:0000256" key="4">
    <source>
        <dbReference type="ARBA" id="ARBA00023163"/>
    </source>
</evidence>
<keyword evidence="4" id="KW-0804">Transcription</keyword>
<feature type="non-terminal residue" evidence="8">
    <location>
        <position position="165"/>
    </location>
</feature>
<accession>A0A1B6JW72</accession>
<dbReference type="CDD" id="cd00059">
    <property type="entry name" value="FH_FOX"/>
    <property type="match status" value="1"/>
</dbReference>
<evidence type="ECO:0000256" key="5">
    <source>
        <dbReference type="ARBA" id="ARBA00023242"/>
    </source>
</evidence>
<dbReference type="PANTHER" id="PTHR45881:SF1">
    <property type="entry name" value="FORK HEAD PROTEIN HOMOLOG 2"/>
    <property type="match status" value="1"/>
</dbReference>
<organism evidence="8">
    <name type="scientific">Homalodisca liturata</name>
    <dbReference type="NCBI Taxonomy" id="320908"/>
    <lineage>
        <taxon>Eukaryota</taxon>
        <taxon>Metazoa</taxon>
        <taxon>Ecdysozoa</taxon>
        <taxon>Arthropoda</taxon>
        <taxon>Hexapoda</taxon>
        <taxon>Insecta</taxon>
        <taxon>Pterygota</taxon>
        <taxon>Neoptera</taxon>
        <taxon>Paraneoptera</taxon>
        <taxon>Hemiptera</taxon>
        <taxon>Auchenorrhyncha</taxon>
        <taxon>Membracoidea</taxon>
        <taxon>Cicadellidae</taxon>
        <taxon>Cicadellinae</taxon>
        <taxon>Proconiini</taxon>
        <taxon>Homalodisca</taxon>
    </lineage>
</organism>
<dbReference type="SUPFAM" id="SSF46785">
    <property type="entry name" value="Winged helix' DNA-binding domain"/>
    <property type="match status" value="1"/>
</dbReference>
<dbReference type="GO" id="GO:0005634">
    <property type="term" value="C:nucleus"/>
    <property type="evidence" value="ECO:0007669"/>
    <property type="project" value="UniProtKB-SubCell"/>
</dbReference>
<evidence type="ECO:0000256" key="3">
    <source>
        <dbReference type="ARBA" id="ARBA00023125"/>
    </source>
</evidence>
<evidence type="ECO:0000256" key="6">
    <source>
        <dbReference type="PROSITE-ProRule" id="PRU00089"/>
    </source>
</evidence>
<dbReference type="SMART" id="SM00339">
    <property type="entry name" value="FH"/>
    <property type="match status" value="1"/>
</dbReference>
<name>A0A1B6JW72_9HEMI</name>
<dbReference type="AlphaFoldDB" id="A0A1B6JW72"/>
<evidence type="ECO:0000259" key="7">
    <source>
        <dbReference type="PROSITE" id="PS50039"/>
    </source>
</evidence>
<dbReference type="InterPro" id="IPR030456">
    <property type="entry name" value="TF_fork_head_CS_2"/>
</dbReference>
<dbReference type="EMBL" id="GECU01004239">
    <property type="protein sequence ID" value="JAT03468.1"/>
    <property type="molecule type" value="Transcribed_RNA"/>
</dbReference>
<dbReference type="PROSITE" id="PS50039">
    <property type="entry name" value="FORK_HEAD_3"/>
    <property type="match status" value="1"/>
</dbReference>
<reference evidence="8" key="1">
    <citation type="submission" date="2015-11" db="EMBL/GenBank/DDBJ databases">
        <title>De novo transcriptome assembly of four potential Pierce s Disease insect vectors from Arizona vineyards.</title>
        <authorList>
            <person name="Tassone E.E."/>
        </authorList>
    </citation>
    <scope>NUCLEOTIDE SEQUENCE</scope>
</reference>
<dbReference type="GO" id="GO:0000978">
    <property type="term" value="F:RNA polymerase II cis-regulatory region sequence-specific DNA binding"/>
    <property type="evidence" value="ECO:0007669"/>
    <property type="project" value="TreeGrafter"/>
</dbReference>
<keyword evidence="5 6" id="KW-0539">Nucleus</keyword>
<evidence type="ECO:0000256" key="1">
    <source>
        <dbReference type="ARBA" id="ARBA00004123"/>
    </source>
</evidence>